<dbReference type="GO" id="GO:0005506">
    <property type="term" value="F:iron ion binding"/>
    <property type="evidence" value="ECO:0007669"/>
    <property type="project" value="InterPro"/>
</dbReference>
<keyword evidence="3 8" id="KW-0349">Heme</keyword>
<dbReference type="Pfam" id="PF00067">
    <property type="entry name" value="p450"/>
    <property type="match status" value="2"/>
</dbReference>
<protein>
    <recommendedName>
        <fullName evidence="12">Cytochrome P450</fullName>
    </recommendedName>
</protein>
<dbReference type="InterPro" id="IPR017972">
    <property type="entry name" value="Cyt_P450_CS"/>
</dbReference>
<evidence type="ECO:0000256" key="9">
    <source>
        <dbReference type="SAM" id="MobiDB-lite"/>
    </source>
</evidence>
<comment type="cofactor">
    <cofactor evidence="1">
        <name>heme</name>
        <dbReference type="ChEBI" id="CHEBI:30413"/>
    </cofactor>
</comment>
<feature type="region of interest" description="Disordered" evidence="9">
    <location>
        <begin position="272"/>
        <end position="385"/>
    </location>
</feature>
<dbReference type="GO" id="GO:0020037">
    <property type="term" value="F:heme binding"/>
    <property type="evidence" value="ECO:0007669"/>
    <property type="project" value="InterPro"/>
</dbReference>
<comment type="caution">
    <text evidence="10">The sequence shown here is derived from an EMBL/GenBank/DDBJ whole genome shotgun (WGS) entry which is preliminary data.</text>
</comment>
<evidence type="ECO:0000313" key="10">
    <source>
        <dbReference type="EMBL" id="ROT69394.1"/>
    </source>
</evidence>
<evidence type="ECO:0000256" key="3">
    <source>
        <dbReference type="ARBA" id="ARBA00022617"/>
    </source>
</evidence>
<dbReference type="GO" id="GO:0016705">
    <property type="term" value="F:oxidoreductase activity, acting on paired donors, with incorporation or reduction of molecular oxygen"/>
    <property type="evidence" value="ECO:0007669"/>
    <property type="project" value="InterPro"/>
</dbReference>
<keyword evidence="7 8" id="KW-0503">Monooxygenase</keyword>
<dbReference type="SUPFAM" id="SSF48264">
    <property type="entry name" value="Cytochrome P450"/>
    <property type="match status" value="2"/>
</dbReference>
<evidence type="ECO:0000256" key="4">
    <source>
        <dbReference type="ARBA" id="ARBA00022723"/>
    </source>
</evidence>
<evidence type="ECO:0000256" key="5">
    <source>
        <dbReference type="ARBA" id="ARBA00023002"/>
    </source>
</evidence>
<organism evidence="10 11">
    <name type="scientific">Penaeus vannamei</name>
    <name type="common">Whiteleg shrimp</name>
    <name type="synonym">Litopenaeus vannamei</name>
    <dbReference type="NCBI Taxonomy" id="6689"/>
    <lineage>
        <taxon>Eukaryota</taxon>
        <taxon>Metazoa</taxon>
        <taxon>Ecdysozoa</taxon>
        <taxon>Arthropoda</taxon>
        <taxon>Crustacea</taxon>
        <taxon>Multicrustacea</taxon>
        <taxon>Malacostraca</taxon>
        <taxon>Eumalacostraca</taxon>
        <taxon>Eucarida</taxon>
        <taxon>Decapoda</taxon>
        <taxon>Dendrobranchiata</taxon>
        <taxon>Penaeoidea</taxon>
        <taxon>Penaeidae</taxon>
        <taxon>Penaeus</taxon>
    </lineage>
</organism>
<dbReference type="PANTHER" id="PTHR24279">
    <property type="entry name" value="CYTOCHROME P450"/>
    <property type="match status" value="1"/>
</dbReference>
<dbReference type="PROSITE" id="PS00086">
    <property type="entry name" value="CYTOCHROME_P450"/>
    <property type="match status" value="1"/>
</dbReference>
<dbReference type="GO" id="GO:0004497">
    <property type="term" value="F:monooxygenase activity"/>
    <property type="evidence" value="ECO:0007669"/>
    <property type="project" value="UniProtKB-KW"/>
</dbReference>
<gene>
    <name evidence="10" type="ORF">C7M84_012402</name>
</gene>
<evidence type="ECO:0000256" key="7">
    <source>
        <dbReference type="ARBA" id="ARBA00023033"/>
    </source>
</evidence>
<dbReference type="InterPro" id="IPR050479">
    <property type="entry name" value="CYP11_CYP27_families"/>
</dbReference>
<evidence type="ECO:0000313" key="11">
    <source>
        <dbReference type="Proteomes" id="UP000283509"/>
    </source>
</evidence>
<dbReference type="PANTHER" id="PTHR24279:SF120">
    <property type="entry name" value="CYTOCHROME P450"/>
    <property type="match status" value="1"/>
</dbReference>
<evidence type="ECO:0000256" key="2">
    <source>
        <dbReference type="ARBA" id="ARBA00010617"/>
    </source>
</evidence>
<dbReference type="AlphaFoldDB" id="A0A423SYT6"/>
<dbReference type="InterPro" id="IPR036396">
    <property type="entry name" value="Cyt_P450_sf"/>
</dbReference>
<feature type="region of interest" description="Disordered" evidence="9">
    <location>
        <begin position="51"/>
        <end position="74"/>
    </location>
</feature>
<dbReference type="STRING" id="6689.A0A423SYT6"/>
<comment type="similarity">
    <text evidence="2 8">Belongs to the cytochrome P450 family.</text>
</comment>
<accession>A0A423SYT6</accession>
<keyword evidence="5 8" id="KW-0560">Oxidoreductase</keyword>
<sequence>MAGAVPSNTGKFLAASFAIRPPHSARPHALGSQDSRWRTWAWVLGFVGRRPYSSSSTQSPPPAPPSPGEFRQEFGDSDRVRPYESIPGPKPLPLVGNKLLFTPLGGYSFERYWESCWKLYDLYGPVVRLAKISGHFDMVLVFRPEDTRKIFECRARKSLTIPVDAPGRKRACPCDLPWTSWSTTGCGILTCTRPRVCNGEEWKRLRVCVHSLLRRELVQSYKAAQAGVAKDLATALDAAKGRHPEGVVPDLLNLLFRYTLEAVGVVSLGTRLGQRRDPGRHGGVALQPALVPGPAHPRLQDPLPGSAHHRPRGGGAASEEEEGTRTGSRGLQGAASLPQFSPRAAGHRSHGRLPARPRGVPRRHRRDGDDAGLLSPLPLEEKEPQETLFEEVKDVEPATHTLQGLPYLRAVVQEAMRLRPSAGGRTRFIHEDGVFSGFHVPAGVSLGRLDFCFSSTSNSFSSLSFLHRLLLLPTQTCVSSPPVIACHDPAVALSDQSPAHGRRVDYAHAQGRRVDHGHGDRIHHAHGRRFDYAHGDRVDHATGIGSTAHGIGSTTPTEETRIHPYTIVPFGHGARMCPGRRVAEQEIYLALIQVVKAFRMECVGSPEGPGEPVGQVLRLNMMPDAPIAIKFTRR</sequence>
<reference evidence="10 11" key="1">
    <citation type="submission" date="2018-04" db="EMBL/GenBank/DDBJ databases">
        <authorList>
            <person name="Zhang X."/>
            <person name="Yuan J."/>
            <person name="Li F."/>
            <person name="Xiang J."/>
        </authorList>
    </citation>
    <scope>NUCLEOTIDE SEQUENCE [LARGE SCALE GENOMIC DNA]</scope>
    <source>
        <tissue evidence="10">Muscle</tissue>
    </source>
</reference>
<dbReference type="EMBL" id="QCYY01002567">
    <property type="protein sequence ID" value="ROT69394.1"/>
    <property type="molecule type" value="Genomic_DNA"/>
</dbReference>
<name>A0A423SYT6_PENVA</name>
<dbReference type="Proteomes" id="UP000283509">
    <property type="component" value="Unassembled WGS sequence"/>
</dbReference>
<evidence type="ECO:0008006" key="12">
    <source>
        <dbReference type="Google" id="ProtNLM"/>
    </source>
</evidence>
<keyword evidence="4 8" id="KW-0479">Metal-binding</keyword>
<dbReference type="InterPro" id="IPR001128">
    <property type="entry name" value="Cyt_P450"/>
</dbReference>
<feature type="compositionally biased region" description="Basic residues" evidence="9">
    <location>
        <begin position="345"/>
        <end position="365"/>
    </location>
</feature>
<proteinExistence type="inferred from homology"/>
<reference evidence="10 11" key="2">
    <citation type="submission" date="2019-01" db="EMBL/GenBank/DDBJ databases">
        <title>The decoding of complex shrimp genome reveals the adaptation for benthos swimmer, frequently molting mechanism and breeding impact on genome.</title>
        <authorList>
            <person name="Sun Y."/>
            <person name="Gao Y."/>
            <person name="Yu Y."/>
        </authorList>
    </citation>
    <scope>NUCLEOTIDE SEQUENCE [LARGE SCALE GENOMIC DNA]</scope>
    <source>
        <tissue evidence="10">Muscle</tissue>
    </source>
</reference>
<dbReference type="Gene3D" id="1.10.630.10">
    <property type="entry name" value="Cytochrome P450"/>
    <property type="match status" value="3"/>
</dbReference>
<evidence type="ECO:0000256" key="8">
    <source>
        <dbReference type="RuleBase" id="RU000461"/>
    </source>
</evidence>
<keyword evidence="11" id="KW-1185">Reference proteome</keyword>
<evidence type="ECO:0000256" key="6">
    <source>
        <dbReference type="ARBA" id="ARBA00023004"/>
    </source>
</evidence>
<evidence type="ECO:0000256" key="1">
    <source>
        <dbReference type="ARBA" id="ARBA00001971"/>
    </source>
</evidence>
<keyword evidence="6 8" id="KW-0408">Iron</keyword>